<dbReference type="Gene3D" id="3.40.50.1820">
    <property type="entry name" value="alpha/beta hydrolase"/>
    <property type="match status" value="1"/>
</dbReference>
<dbReference type="InterPro" id="IPR000073">
    <property type="entry name" value="AB_hydrolase_1"/>
</dbReference>
<dbReference type="RefSeq" id="WP_324265839.1">
    <property type="nucleotide sequence ID" value="NZ_JAWLNX010000007.1"/>
</dbReference>
<organism evidence="2 3">
    <name type="scientific">Saccharopolyspora mangrovi</name>
    <dbReference type="NCBI Taxonomy" id="3082379"/>
    <lineage>
        <taxon>Bacteria</taxon>
        <taxon>Bacillati</taxon>
        <taxon>Actinomycetota</taxon>
        <taxon>Actinomycetes</taxon>
        <taxon>Pseudonocardiales</taxon>
        <taxon>Pseudonocardiaceae</taxon>
        <taxon>Saccharopolyspora</taxon>
    </lineage>
</organism>
<reference evidence="2 3" key="1">
    <citation type="submission" date="2023-10" db="EMBL/GenBank/DDBJ databases">
        <title>Saccharopolyspora sp. nov., isolated from mangrove soil.</title>
        <authorList>
            <person name="Lu Y."/>
            <person name="Liu W."/>
        </authorList>
    </citation>
    <scope>NUCLEOTIDE SEQUENCE [LARGE SCALE GENOMIC DNA]</scope>
    <source>
        <strain evidence="2 3">S2-29</strain>
    </source>
</reference>
<dbReference type="InterPro" id="IPR000639">
    <property type="entry name" value="Epox_hydrolase-like"/>
</dbReference>
<dbReference type="Pfam" id="PF12697">
    <property type="entry name" value="Abhydrolase_6"/>
    <property type="match status" value="1"/>
</dbReference>
<dbReference type="PRINTS" id="PR00412">
    <property type="entry name" value="EPOXHYDRLASE"/>
</dbReference>
<evidence type="ECO:0000259" key="1">
    <source>
        <dbReference type="Pfam" id="PF12697"/>
    </source>
</evidence>
<dbReference type="PANTHER" id="PTHR43798:SF29">
    <property type="entry name" value="AB HYDROLASE-1 DOMAIN-CONTAINING PROTEIN"/>
    <property type="match status" value="1"/>
</dbReference>
<evidence type="ECO:0000313" key="2">
    <source>
        <dbReference type="EMBL" id="MEB3368317.1"/>
    </source>
</evidence>
<dbReference type="InterPro" id="IPR050266">
    <property type="entry name" value="AB_hydrolase_sf"/>
</dbReference>
<name>A0ABU6A9R8_9PSEU</name>
<dbReference type="PANTHER" id="PTHR43798">
    <property type="entry name" value="MONOACYLGLYCEROL LIPASE"/>
    <property type="match status" value="1"/>
</dbReference>
<dbReference type="Proteomes" id="UP001327093">
    <property type="component" value="Unassembled WGS sequence"/>
</dbReference>
<dbReference type="SUPFAM" id="SSF53474">
    <property type="entry name" value="alpha/beta-Hydrolases"/>
    <property type="match status" value="1"/>
</dbReference>
<sequence>MSGRMVAVHYIESGAGTPLVLLHAFPVDARMWNPLRGRLEEQARVITPDQRGLGESSLDGSTARGMLEAPVGKLPVDRPSVDVAAADILELLDQLELPRVVLGGCSMGGYVATAVLRAAPQRVAGLLLVDTKAPADTDEQRANRLSVATRAEEEGISGWLADSMLPNLLSASTRERRPEVVEELRALIEAQPADGVAWAQRAMAARPDSFVALRAFGGPAMVVVGAEDSITPPSAAREMVDALPRGELVELAGSGHLPSMESPEALADAVLPWLAGIEV</sequence>
<keyword evidence="2" id="KW-0378">Hydrolase</keyword>
<dbReference type="InterPro" id="IPR029058">
    <property type="entry name" value="AB_hydrolase_fold"/>
</dbReference>
<protein>
    <submittedName>
        <fullName evidence="2">Alpha/beta fold hydrolase</fullName>
    </submittedName>
</protein>
<comment type="caution">
    <text evidence="2">The sequence shown here is derived from an EMBL/GenBank/DDBJ whole genome shotgun (WGS) entry which is preliminary data.</text>
</comment>
<gene>
    <name evidence="2" type="ORF">R4I43_12960</name>
</gene>
<feature type="domain" description="AB hydrolase-1" evidence="1">
    <location>
        <begin position="19"/>
        <end position="269"/>
    </location>
</feature>
<dbReference type="EMBL" id="JAWLNX010000007">
    <property type="protein sequence ID" value="MEB3368317.1"/>
    <property type="molecule type" value="Genomic_DNA"/>
</dbReference>
<dbReference type="GO" id="GO:0016787">
    <property type="term" value="F:hydrolase activity"/>
    <property type="evidence" value="ECO:0007669"/>
    <property type="project" value="UniProtKB-KW"/>
</dbReference>
<evidence type="ECO:0000313" key="3">
    <source>
        <dbReference type="Proteomes" id="UP001327093"/>
    </source>
</evidence>
<proteinExistence type="predicted"/>
<accession>A0ABU6A9R8</accession>
<keyword evidence="3" id="KW-1185">Reference proteome</keyword>